<feature type="transmembrane region" description="Helical" evidence="1">
    <location>
        <begin position="16"/>
        <end position="36"/>
    </location>
</feature>
<dbReference type="Gramene" id="KXG29594">
    <property type="protein sequence ID" value="KXG29594"/>
    <property type="gene ID" value="SORBI_3004G061100"/>
</dbReference>
<proteinExistence type="predicted"/>
<protein>
    <submittedName>
        <fullName evidence="2">Uncharacterized protein</fullName>
    </submittedName>
</protein>
<evidence type="ECO:0000313" key="2">
    <source>
        <dbReference type="EMBL" id="KXG29594.1"/>
    </source>
</evidence>
<organism evidence="2 3">
    <name type="scientific">Sorghum bicolor</name>
    <name type="common">Sorghum</name>
    <name type="synonym">Sorghum vulgare</name>
    <dbReference type="NCBI Taxonomy" id="4558"/>
    <lineage>
        <taxon>Eukaryota</taxon>
        <taxon>Viridiplantae</taxon>
        <taxon>Streptophyta</taxon>
        <taxon>Embryophyta</taxon>
        <taxon>Tracheophyta</taxon>
        <taxon>Spermatophyta</taxon>
        <taxon>Magnoliopsida</taxon>
        <taxon>Liliopsida</taxon>
        <taxon>Poales</taxon>
        <taxon>Poaceae</taxon>
        <taxon>PACMAD clade</taxon>
        <taxon>Panicoideae</taxon>
        <taxon>Andropogonodae</taxon>
        <taxon>Andropogoneae</taxon>
        <taxon>Sorghinae</taxon>
        <taxon>Sorghum</taxon>
    </lineage>
</organism>
<gene>
    <name evidence="2" type="ORF">SORBI_3004G061100</name>
</gene>
<keyword evidence="1" id="KW-0812">Transmembrane</keyword>
<evidence type="ECO:0000313" key="3">
    <source>
        <dbReference type="Proteomes" id="UP000000768"/>
    </source>
</evidence>
<reference evidence="3" key="2">
    <citation type="journal article" date="2018" name="Plant J.">
        <title>The Sorghum bicolor reference genome: improved assembly, gene annotations, a transcriptome atlas, and signatures of genome organization.</title>
        <authorList>
            <person name="McCormick R.F."/>
            <person name="Truong S.K."/>
            <person name="Sreedasyam A."/>
            <person name="Jenkins J."/>
            <person name="Shu S."/>
            <person name="Sims D."/>
            <person name="Kennedy M."/>
            <person name="Amirebrahimi M."/>
            <person name="Weers B.D."/>
            <person name="McKinley B."/>
            <person name="Mattison A."/>
            <person name="Morishige D.T."/>
            <person name="Grimwood J."/>
            <person name="Schmutz J."/>
            <person name="Mullet J.E."/>
        </authorList>
    </citation>
    <scope>NUCLEOTIDE SEQUENCE [LARGE SCALE GENOMIC DNA]</scope>
    <source>
        <strain evidence="3">cv. BTx623</strain>
    </source>
</reference>
<name>A0A194YMZ9_SORBI</name>
<dbReference type="Proteomes" id="UP000000768">
    <property type="component" value="Chromosome 4"/>
</dbReference>
<reference evidence="2 3" key="1">
    <citation type="journal article" date="2009" name="Nature">
        <title>The Sorghum bicolor genome and the diversification of grasses.</title>
        <authorList>
            <person name="Paterson A.H."/>
            <person name="Bowers J.E."/>
            <person name="Bruggmann R."/>
            <person name="Dubchak I."/>
            <person name="Grimwood J."/>
            <person name="Gundlach H."/>
            <person name="Haberer G."/>
            <person name="Hellsten U."/>
            <person name="Mitros T."/>
            <person name="Poliakov A."/>
            <person name="Schmutz J."/>
            <person name="Spannagl M."/>
            <person name="Tang H."/>
            <person name="Wang X."/>
            <person name="Wicker T."/>
            <person name="Bharti A.K."/>
            <person name="Chapman J."/>
            <person name="Feltus F.A."/>
            <person name="Gowik U."/>
            <person name="Grigoriev I.V."/>
            <person name="Lyons E."/>
            <person name="Maher C.A."/>
            <person name="Martis M."/>
            <person name="Narechania A."/>
            <person name="Otillar R.P."/>
            <person name="Penning B.W."/>
            <person name="Salamov A.A."/>
            <person name="Wang Y."/>
            <person name="Zhang L."/>
            <person name="Carpita N.C."/>
            <person name="Freeling M."/>
            <person name="Gingle A.R."/>
            <person name="Hash C.T."/>
            <person name="Keller B."/>
            <person name="Klein P."/>
            <person name="Kresovich S."/>
            <person name="McCann M.C."/>
            <person name="Ming R."/>
            <person name="Peterson D.G."/>
            <person name="Mehboob-ur-Rahman"/>
            <person name="Ware D."/>
            <person name="Westhoff P."/>
            <person name="Mayer K.F."/>
            <person name="Messing J."/>
            <person name="Rokhsar D.S."/>
        </authorList>
    </citation>
    <scope>NUCLEOTIDE SEQUENCE [LARGE SCALE GENOMIC DNA]</scope>
    <source>
        <strain evidence="3">cv. BTx623</strain>
    </source>
</reference>
<dbReference type="InParanoid" id="A0A194YMZ9"/>
<keyword evidence="3" id="KW-1185">Reference proteome</keyword>
<evidence type="ECO:0000256" key="1">
    <source>
        <dbReference type="SAM" id="Phobius"/>
    </source>
</evidence>
<accession>A0A194YMZ9</accession>
<keyword evidence="1" id="KW-1133">Transmembrane helix</keyword>
<dbReference type="EMBL" id="CM000763">
    <property type="protein sequence ID" value="KXG29594.1"/>
    <property type="molecule type" value="Genomic_DNA"/>
</dbReference>
<keyword evidence="1" id="KW-0472">Membrane</keyword>
<dbReference type="AlphaFoldDB" id="A0A194YMZ9"/>
<sequence>MGRHVSALIQISCGHIFSGLPVSFLVFFTVGSNLVLHVSANRVLHVPLFCTMKTTRWTIGATSFILRHRLVKINHAHKGICTGPNCLCVLQAKLPWKTTK</sequence>